<dbReference type="SUPFAM" id="SSF47413">
    <property type="entry name" value="lambda repressor-like DNA-binding domains"/>
    <property type="match status" value="1"/>
</dbReference>
<dbReference type="CDD" id="cd00093">
    <property type="entry name" value="HTH_XRE"/>
    <property type="match status" value="1"/>
</dbReference>
<comment type="caution">
    <text evidence="2">The sequence shown here is derived from an EMBL/GenBank/DDBJ whole genome shotgun (WGS) entry which is preliminary data.</text>
</comment>
<accession>A0ABW6PBA2</accession>
<evidence type="ECO:0000313" key="3">
    <source>
        <dbReference type="Proteomes" id="UP001601442"/>
    </source>
</evidence>
<dbReference type="Gene3D" id="1.10.260.40">
    <property type="entry name" value="lambda repressor-like DNA-binding domains"/>
    <property type="match status" value="1"/>
</dbReference>
<dbReference type="InterPro" id="IPR043917">
    <property type="entry name" value="DUF5753"/>
</dbReference>
<dbReference type="InterPro" id="IPR010982">
    <property type="entry name" value="Lambda_DNA-bd_dom_sf"/>
</dbReference>
<dbReference type="Proteomes" id="UP001601442">
    <property type="component" value="Unassembled WGS sequence"/>
</dbReference>
<dbReference type="EMBL" id="JBIAMT010000006">
    <property type="protein sequence ID" value="MFF0500417.1"/>
    <property type="molecule type" value="Genomic_DNA"/>
</dbReference>
<dbReference type="PROSITE" id="PS50943">
    <property type="entry name" value="HTH_CROC1"/>
    <property type="match status" value="1"/>
</dbReference>
<feature type="domain" description="HTH cro/C1-type" evidence="1">
    <location>
        <begin position="16"/>
        <end position="69"/>
    </location>
</feature>
<evidence type="ECO:0000313" key="2">
    <source>
        <dbReference type="EMBL" id="MFF0500417.1"/>
    </source>
</evidence>
<organism evidence="2 3">
    <name type="scientific">Nocardia aobensis</name>
    <dbReference type="NCBI Taxonomy" id="257277"/>
    <lineage>
        <taxon>Bacteria</taxon>
        <taxon>Bacillati</taxon>
        <taxon>Actinomycetota</taxon>
        <taxon>Actinomycetes</taxon>
        <taxon>Mycobacteriales</taxon>
        <taxon>Nocardiaceae</taxon>
        <taxon>Nocardia</taxon>
    </lineage>
</organism>
<dbReference type="SMART" id="SM00530">
    <property type="entry name" value="HTH_XRE"/>
    <property type="match status" value="1"/>
</dbReference>
<gene>
    <name evidence="2" type="ORF">ACFYU5_28745</name>
</gene>
<dbReference type="Pfam" id="PF19054">
    <property type="entry name" value="DUF5753"/>
    <property type="match status" value="1"/>
</dbReference>
<dbReference type="InterPro" id="IPR001387">
    <property type="entry name" value="Cro/C1-type_HTH"/>
</dbReference>
<evidence type="ECO:0000259" key="1">
    <source>
        <dbReference type="PROSITE" id="PS50943"/>
    </source>
</evidence>
<dbReference type="Pfam" id="PF13560">
    <property type="entry name" value="HTH_31"/>
    <property type="match status" value="1"/>
</dbReference>
<proteinExistence type="predicted"/>
<keyword evidence="3" id="KW-1185">Reference proteome</keyword>
<sequence>MTNAIHEQRRALGAILRGLRRDAGISGRQLAALAGWHESVVSKIETGDRSPTEAHLRAYCAHTGNEDQLPDLIATLRNVQAAYLEWRKVLGTGTKRRQQEAVKLAEESKLMRIFQPNIIPGILQTAEYAAAVLRRYIDFYQVPDDLDEGVSKRLERQQMLYRGDHRFHILVAEQALHTTVGTDAVVLGQLDRLLAVIGLPRVLLGIVPAQAEVPMQTTNFVIFDERLTLVEAVTAELTITQPREIAVYGRLFAELAEQSVTGDKAREIIHRAIESRTAETPRHLPRVPWVK</sequence>
<protein>
    <submittedName>
        <fullName evidence="2">Helix-turn-helix domain-containing protein</fullName>
    </submittedName>
</protein>
<dbReference type="RefSeq" id="WP_387399748.1">
    <property type="nucleotide sequence ID" value="NZ_JBIAMT010000006.1"/>
</dbReference>
<reference evidence="2 3" key="1">
    <citation type="submission" date="2024-10" db="EMBL/GenBank/DDBJ databases">
        <title>The Natural Products Discovery Center: Release of the First 8490 Sequenced Strains for Exploring Actinobacteria Biosynthetic Diversity.</title>
        <authorList>
            <person name="Kalkreuter E."/>
            <person name="Kautsar S.A."/>
            <person name="Yang D."/>
            <person name="Bader C.D."/>
            <person name="Teijaro C.N."/>
            <person name="Fluegel L."/>
            <person name="Davis C.M."/>
            <person name="Simpson J.R."/>
            <person name="Lauterbach L."/>
            <person name="Steele A.D."/>
            <person name="Gui C."/>
            <person name="Meng S."/>
            <person name="Li G."/>
            <person name="Viehrig K."/>
            <person name="Ye F."/>
            <person name="Su P."/>
            <person name="Kiefer A.F."/>
            <person name="Nichols A."/>
            <person name="Cepeda A.J."/>
            <person name="Yan W."/>
            <person name="Fan B."/>
            <person name="Jiang Y."/>
            <person name="Adhikari A."/>
            <person name="Zheng C.-J."/>
            <person name="Schuster L."/>
            <person name="Cowan T.M."/>
            <person name="Smanski M.J."/>
            <person name="Chevrette M.G."/>
            <person name="De Carvalho L.P.S."/>
            <person name="Shen B."/>
        </authorList>
    </citation>
    <scope>NUCLEOTIDE SEQUENCE [LARGE SCALE GENOMIC DNA]</scope>
    <source>
        <strain evidence="2 3">NPDC004119</strain>
    </source>
</reference>
<name>A0ABW6PBA2_9NOCA</name>